<keyword evidence="2" id="KW-1185">Reference proteome</keyword>
<gene>
    <name evidence="1" type="ORF">Csa_6G157060</name>
</gene>
<dbReference type="Proteomes" id="UP000029981">
    <property type="component" value="Chromosome 6"/>
</dbReference>
<reference evidence="1 2" key="1">
    <citation type="journal article" date="2009" name="Nat. Genet.">
        <title>The genome of the cucumber, Cucumis sativus L.</title>
        <authorList>
            <person name="Huang S."/>
            <person name="Li R."/>
            <person name="Zhang Z."/>
            <person name="Li L."/>
            <person name="Gu X."/>
            <person name="Fan W."/>
            <person name="Lucas W.J."/>
            <person name="Wang X."/>
            <person name="Xie B."/>
            <person name="Ni P."/>
            <person name="Ren Y."/>
            <person name="Zhu H."/>
            <person name="Li J."/>
            <person name="Lin K."/>
            <person name="Jin W."/>
            <person name="Fei Z."/>
            <person name="Li G."/>
            <person name="Staub J."/>
            <person name="Kilian A."/>
            <person name="van der Vossen E.A."/>
            <person name="Wu Y."/>
            <person name="Guo J."/>
            <person name="He J."/>
            <person name="Jia Z."/>
            <person name="Ren Y."/>
            <person name="Tian G."/>
            <person name="Lu Y."/>
            <person name="Ruan J."/>
            <person name="Qian W."/>
            <person name="Wang M."/>
            <person name="Huang Q."/>
            <person name="Li B."/>
            <person name="Xuan Z."/>
            <person name="Cao J."/>
            <person name="Asan"/>
            <person name="Wu Z."/>
            <person name="Zhang J."/>
            <person name="Cai Q."/>
            <person name="Bai Y."/>
            <person name="Zhao B."/>
            <person name="Han Y."/>
            <person name="Li Y."/>
            <person name="Li X."/>
            <person name="Wang S."/>
            <person name="Shi Q."/>
            <person name="Liu S."/>
            <person name="Cho W.K."/>
            <person name="Kim J.Y."/>
            <person name="Xu Y."/>
            <person name="Heller-Uszynska K."/>
            <person name="Miao H."/>
            <person name="Cheng Z."/>
            <person name="Zhang S."/>
            <person name="Wu J."/>
            <person name="Yang Y."/>
            <person name="Kang H."/>
            <person name="Li M."/>
            <person name="Liang H."/>
            <person name="Ren X."/>
            <person name="Shi Z."/>
            <person name="Wen M."/>
            <person name="Jian M."/>
            <person name="Yang H."/>
            <person name="Zhang G."/>
            <person name="Yang Z."/>
            <person name="Chen R."/>
            <person name="Liu S."/>
            <person name="Li J."/>
            <person name="Ma L."/>
            <person name="Liu H."/>
            <person name="Zhou Y."/>
            <person name="Zhao J."/>
            <person name="Fang X."/>
            <person name="Li G."/>
            <person name="Fang L."/>
            <person name="Li Y."/>
            <person name="Liu D."/>
            <person name="Zheng H."/>
            <person name="Zhang Y."/>
            <person name="Qin N."/>
            <person name="Li Z."/>
            <person name="Yang G."/>
            <person name="Yang S."/>
            <person name="Bolund L."/>
            <person name="Kristiansen K."/>
            <person name="Zheng H."/>
            <person name="Li S."/>
            <person name="Zhang X."/>
            <person name="Yang H."/>
            <person name="Wang J."/>
            <person name="Sun R."/>
            <person name="Zhang B."/>
            <person name="Jiang S."/>
            <person name="Wang J."/>
            <person name="Du Y."/>
            <person name="Li S."/>
        </authorList>
    </citation>
    <scope>NUCLEOTIDE SEQUENCE [LARGE SCALE GENOMIC DNA]</scope>
    <source>
        <strain evidence="2">cv. 9930</strain>
    </source>
</reference>
<reference evidence="1 2" key="4">
    <citation type="journal article" date="2011" name="BMC Genomics">
        <title>RNA-Seq improves annotation of protein-coding genes in the cucumber genome.</title>
        <authorList>
            <person name="Li Z."/>
            <person name="Zhang Z."/>
            <person name="Yan P."/>
            <person name="Huang S."/>
            <person name="Fei Z."/>
            <person name="Lin K."/>
        </authorList>
    </citation>
    <scope>NUCLEOTIDE SEQUENCE [LARGE SCALE GENOMIC DNA]</scope>
    <source>
        <strain evidence="2">cv. 9930</strain>
    </source>
</reference>
<organism evidence="1 2">
    <name type="scientific">Cucumis sativus</name>
    <name type="common">Cucumber</name>
    <dbReference type="NCBI Taxonomy" id="3659"/>
    <lineage>
        <taxon>Eukaryota</taxon>
        <taxon>Viridiplantae</taxon>
        <taxon>Streptophyta</taxon>
        <taxon>Embryophyta</taxon>
        <taxon>Tracheophyta</taxon>
        <taxon>Spermatophyta</taxon>
        <taxon>Magnoliopsida</taxon>
        <taxon>eudicotyledons</taxon>
        <taxon>Gunneridae</taxon>
        <taxon>Pentapetalae</taxon>
        <taxon>rosids</taxon>
        <taxon>fabids</taxon>
        <taxon>Cucurbitales</taxon>
        <taxon>Cucurbitaceae</taxon>
        <taxon>Benincaseae</taxon>
        <taxon>Cucumis</taxon>
    </lineage>
</organism>
<evidence type="ECO:0000313" key="2">
    <source>
        <dbReference type="Proteomes" id="UP000029981"/>
    </source>
</evidence>
<dbReference type="AlphaFoldDB" id="A0A0A0KB97"/>
<name>A0A0A0KB97_CUCSA</name>
<sequence>MLMVFQDAEIQQEAFAVRRLKEKFYERTRCPQSDEPLYKDVAGSGGLQVSSLDSRLLEFGNEVKTLRESLENKKVTETSESISNE</sequence>
<dbReference type="Gramene" id="KGN46980">
    <property type="protein sequence ID" value="KGN46980"/>
    <property type="gene ID" value="Csa_6G157060"/>
</dbReference>
<proteinExistence type="predicted"/>
<evidence type="ECO:0000313" key="1">
    <source>
        <dbReference type="EMBL" id="KGN46980.1"/>
    </source>
</evidence>
<dbReference type="EMBL" id="CM002927">
    <property type="protein sequence ID" value="KGN46980.1"/>
    <property type="molecule type" value="Genomic_DNA"/>
</dbReference>
<reference evidence="1 2" key="3">
    <citation type="journal article" date="2010" name="BMC Genomics">
        <title>Transcriptome sequencing and comparative analysis of cucumber flowers with different sex types.</title>
        <authorList>
            <person name="Guo S."/>
            <person name="Zheng Y."/>
            <person name="Joung J.G."/>
            <person name="Liu S."/>
            <person name="Zhang Z."/>
            <person name="Crasta O.R."/>
            <person name="Sobral B.W."/>
            <person name="Xu Y."/>
            <person name="Huang S."/>
            <person name="Fei Z."/>
        </authorList>
    </citation>
    <scope>NUCLEOTIDE SEQUENCE [LARGE SCALE GENOMIC DNA]</scope>
    <source>
        <strain evidence="2">cv. 9930</strain>
    </source>
</reference>
<protein>
    <submittedName>
        <fullName evidence="1">Uncharacterized protein</fullName>
    </submittedName>
</protein>
<accession>A0A0A0KB97</accession>
<reference evidence="1 2" key="2">
    <citation type="journal article" date="2009" name="PLoS ONE">
        <title>An integrated genetic and cytogenetic map of the cucumber genome.</title>
        <authorList>
            <person name="Ren Y."/>
            <person name="Zhang Z."/>
            <person name="Liu J."/>
            <person name="Staub J.E."/>
            <person name="Han Y."/>
            <person name="Cheng Z."/>
            <person name="Li X."/>
            <person name="Lu J."/>
            <person name="Miao H."/>
            <person name="Kang H."/>
            <person name="Xie B."/>
            <person name="Gu X."/>
            <person name="Wang X."/>
            <person name="Du Y."/>
            <person name="Jin W."/>
            <person name="Huang S."/>
        </authorList>
    </citation>
    <scope>NUCLEOTIDE SEQUENCE [LARGE SCALE GENOMIC DNA]</scope>
    <source>
        <strain evidence="2">cv. 9930</strain>
    </source>
</reference>